<dbReference type="Proteomes" id="UP001589793">
    <property type="component" value="Unassembled WGS sequence"/>
</dbReference>
<feature type="transmembrane region" description="Helical" evidence="2">
    <location>
        <begin position="190"/>
        <end position="209"/>
    </location>
</feature>
<feature type="transmembrane region" description="Helical" evidence="2">
    <location>
        <begin position="221"/>
        <end position="243"/>
    </location>
</feature>
<sequence length="952" mass="98293">MDLPASAPSRSGAMGRRSWHRRASRPVTGWILALLVLSAVHPVVPQWRWLLVHMVTLGLVTTSIMIWGQHFTEALLKTRLGEESRPRQVLRIRLLTGGIVTVCAGMLLDAPWVVVGGTVLVGAMLLWYAQALGAQLRAAIAPRFAVVVRSYLVAACLLPLGAGFGAVLAFSPPEPWHGRLLLAHQLVNVLGFAGITACATLVTLWPTLLRTRIRPGMQRRIGTVMIALLIGVLGASAGALAGWPWLGRGSLLVYAAALGTLLAEFARLARAARPRTALPSPVPRPVFAIASMGSALVWFAISVLGMIALWGGDATTTLTVPLIAGFLIQLLFGAMSYLMPTMLGGGPAALRAALAETSRAAVLRVTIWNVVVAVFTLAPEGSTAARALFAALTLGTTDLEAVGSITRVLVSVLGLGVMIADIVLLGRAVAVGVRARRAAAASSAPVGPAPIPSPTEQTAAVTRRPAELGIPASAAPRTAPGIAPPGLDRRHLTGVLLGLGTMLSVTAAGSAVDRSLSGAPAAGTTAGSGAADVPTTGRTTTIAVSMADMRFTPETLEVPAGDRLVIALTNADDADVHDLVLATGPSSGRLSPGASARVDAGVITSDVDGWCSIVGHRAMGMVLHVRVLGAAGQGGGTEQDGATAQDGAASPADPLSRVTADLQAPPGDGVLVRDAQLPPAPPLDQQITLTVTEPELEVAPGVTMAAMTYGGAVMGPILRSELGGRLRVHLVNDASMGHSLDLHAGQVSPDRAMRTIAPGQSLDYEITTDHAGAWLYHCSTMPMTHHLSAGMFGALIVPPPDLAPVQREYVLVASDIHLEPGDGTAAHAVSGEKIAAGSPDFTVFNGHATQYRHAPLTARAGDRVRIWAVAAGPSRPLSLHVVGAVFDTVFREGEHLLRPDAVTAGGAQALSLSPAQGGFVEMVLPEPGTYTIVDHDMAAMERGAMALLVVAP</sequence>
<feature type="transmembrane region" description="Helical" evidence="2">
    <location>
        <begin position="89"/>
        <end position="108"/>
    </location>
</feature>
<keyword evidence="2" id="KW-0472">Membrane</keyword>
<feature type="transmembrane region" description="Helical" evidence="2">
    <location>
        <begin position="286"/>
        <end position="312"/>
    </location>
</feature>
<gene>
    <name evidence="4" type="ORF">ACFFF6_18035</name>
</gene>
<accession>A0ABV6RFV3</accession>
<feature type="transmembrane region" description="Helical" evidence="2">
    <location>
        <begin position="408"/>
        <end position="430"/>
    </location>
</feature>
<dbReference type="EMBL" id="JBHLSV010000031">
    <property type="protein sequence ID" value="MFC0675854.1"/>
    <property type="molecule type" value="Genomic_DNA"/>
</dbReference>
<dbReference type="CDD" id="cd04208">
    <property type="entry name" value="CuRO_2_CuNIR"/>
    <property type="match status" value="1"/>
</dbReference>
<feature type="transmembrane region" description="Helical" evidence="2">
    <location>
        <begin position="146"/>
        <end position="170"/>
    </location>
</feature>
<feature type="transmembrane region" description="Helical" evidence="2">
    <location>
        <begin position="114"/>
        <end position="134"/>
    </location>
</feature>
<feature type="domain" description="Plastocyanin-like" evidence="3">
    <location>
        <begin position="692"/>
        <end position="800"/>
    </location>
</feature>
<feature type="transmembrane region" description="Helical" evidence="2">
    <location>
        <begin position="360"/>
        <end position="378"/>
    </location>
</feature>
<evidence type="ECO:0000313" key="4">
    <source>
        <dbReference type="EMBL" id="MFC0675854.1"/>
    </source>
</evidence>
<dbReference type="Pfam" id="PF07732">
    <property type="entry name" value="Cu-oxidase_3"/>
    <property type="match status" value="1"/>
</dbReference>
<name>A0ABV6RFV3_9MICO</name>
<dbReference type="InterPro" id="IPR011707">
    <property type="entry name" value="Cu-oxidase-like_N"/>
</dbReference>
<evidence type="ECO:0000256" key="1">
    <source>
        <dbReference type="SAM" id="MobiDB-lite"/>
    </source>
</evidence>
<dbReference type="SUPFAM" id="SSF49503">
    <property type="entry name" value="Cupredoxins"/>
    <property type="match status" value="3"/>
</dbReference>
<evidence type="ECO:0000256" key="2">
    <source>
        <dbReference type="SAM" id="Phobius"/>
    </source>
</evidence>
<reference evidence="4 5" key="1">
    <citation type="submission" date="2024-09" db="EMBL/GenBank/DDBJ databases">
        <authorList>
            <person name="Sun Q."/>
            <person name="Mori K."/>
        </authorList>
    </citation>
    <scope>NUCLEOTIDE SEQUENCE [LARGE SCALE GENOMIC DNA]</scope>
    <source>
        <strain evidence="4 5">CICC 10874</strain>
    </source>
</reference>
<keyword evidence="2" id="KW-1133">Transmembrane helix</keyword>
<feature type="region of interest" description="Disordered" evidence="1">
    <location>
        <begin position="516"/>
        <end position="536"/>
    </location>
</feature>
<keyword evidence="2" id="KW-0812">Transmembrane</keyword>
<protein>
    <submittedName>
        <fullName evidence="4">Multicopper oxidase domain-containing protein</fullName>
    </submittedName>
</protein>
<feature type="transmembrane region" description="Helical" evidence="2">
    <location>
        <begin position="27"/>
        <end position="44"/>
    </location>
</feature>
<comment type="caution">
    <text evidence="4">The sequence shown here is derived from an EMBL/GenBank/DDBJ whole genome shotgun (WGS) entry which is preliminary data.</text>
</comment>
<feature type="transmembrane region" description="Helical" evidence="2">
    <location>
        <begin position="318"/>
        <end position="339"/>
    </location>
</feature>
<organism evidence="4 5">
    <name type="scientific">Brachybacterium hainanense</name>
    <dbReference type="NCBI Taxonomy" id="1541174"/>
    <lineage>
        <taxon>Bacteria</taxon>
        <taxon>Bacillati</taxon>
        <taxon>Actinomycetota</taxon>
        <taxon>Actinomycetes</taxon>
        <taxon>Micrococcales</taxon>
        <taxon>Dermabacteraceae</taxon>
        <taxon>Brachybacterium</taxon>
    </lineage>
</organism>
<evidence type="ECO:0000313" key="5">
    <source>
        <dbReference type="Proteomes" id="UP001589793"/>
    </source>
</evidence>
<evidence type="ECO:0000259" key="3">
    <source>
        <dbReference type="Pfam" id="PF07732"/>
    </source>
</evidence>
<feature type="region of interest" description="Disordered" evidence="1">
    <location>
        <begin position="443"/>
        <end position="462"/>
    </location>
</feature>
<feature type="transmembrane region" description="Helical" evidence="2">
    <location>
        <begin position="50"/>
        <end position="68"/>
    </location>
</feature>
<feature type="region of interest" description="Disordered" evidence="1">
    <location>
        <begin position="633"/>
        <end position="655"/>
    </location>
</feature>
<proteinExistence type="predicted"/>
<feature type="transmembrane region" description="Helical" evidence="2">
    <location>
        <begin position="249"/>
        <end position="266"/>
    </location>
</feature>
<dbReference type="RefSeq" id="WP_376982889.1">
    <property type="nucleotide sequence ID" value="NZ_JBHLSV010000031.1"/>
</dbReference>
<feature type="compositionally biased region" description="Low complexity" evidence="1">
    <location>
        <begin position="517"/>
        <end position="531"/>
    </location>
</feature>
<dbReference type="Gene3D" id="2.60.40.420">
    <property type="entry name" value="Cupredoxins - blue copper proteins"/>
    <property type="match status" value="3"/>
</dbReference>
<keyword evidence="5" id="KW-1185">Reference proteome</keyword>
<dbReference type="InterPro" id="IPR008972">
    <property type="entry name" value="Cupredoxin"/>
</dbReference>
<dbReference type="CDD" id="cd11020">
    <property type="entry name" value="CuRO_1_CuNIR"/>
    <property type="match status" value="1"/>
</dbReference>